<dbReference type="NCBIfam" id="TIGR01547">
    <property type="entry name" value="phage_term_2"/>
    <property type="match status" value="1"/>
</dbReference>
<comment type="caution">
    <text evidence="1">The sequence shown here is derived from an EMBL/GenBank/DDBJ whole genome shotgun (WGS) entry which is preliminary data.</text>
</comment>
<reference evidence="1" key="2">
    <citation type="submission" date="2023-10" db="EMBL/GenBank/DDBJ databases">
        <authorList>
            <person name="Khurajog B."/>
        </authorList>
    </citation>
    <scope>NUCLEOTIDE SEQUENCE</scope>
    <source>
        <strain evidence="1">BF9</strain>
    </source>
</reference>
<proteinExistence type="predicted"/>
<sequence>MKTFIKEINYSPKQASFIFSPFDHLFDVNEGSIRAGKTAADDARLALFYLVSPNETHLVSAYNQELAYKLFIEGDGQGLAYIFDGVSHLRRDRGGDHLEIDLPSGKKKVYFKGGGKSNSANSIRGLSLGSVAYSEMNLLDKEFIDESFRRTAAAKIRYHLADLNPPAPHDPIIETFKEYGAHWLHWTMSDNPVMSKQRLKEMEEQLKRNPYRYKRDWLGLRVMPQGVIYSMFDDKDMTNQALVGKPVEMFFAGDAGQNDATTLSCNIVTRVVDGDGARFVLNRVANYYHSGTETGETKAMSTYAEELRQFINWCHQKYQLYYSDIVIDPAAKTLRAEPERLGIMSSSANNNGNEKVGSVRGIEVGIERLQNLMTNQQFRLVEPNSDLYSHYHFIKELGMYVRDENTGKPVDINNHAMDEARHAANYFTSRYE</sequence>
<dbReference type="Proteomes" id="UP001280897">
    <property type="component" value="Unassembled WGS sequence"/>
</dbReference>
<dbReference type="AlphaFoldDB" id="A0AAW8YD84"/>
<dbReference type="Gene3D" id="3.30.420.280">
    <property type="match status" value="1"/>
</dbReference>
<dbReference type="RefSeq" id="WP_008840874.1">
    <property type="nucleotide sequence ID" value="NZ_CP066046.1"/>
</dbReference>
<name>A0AAW8YD84_PEDAC</name>
<protein>
    <submittedName>
        <fullName evidence="1">PBSX family phage terminase large subunit</fullName>
    </submittedName>
</protein>
<evidence type="ECO:0000313" key="2">
    <source>
        <dbReference type="Proteomes" id="UP001280897"/>
    </source>
</evidence>
<gene>
    <name evidence="1" type="ORF">R0G89_00950</name>
</gene>
<dbReference type="EMBL" id="JAWJAV010000001">
    <property type="protein sequence ID" value="MDV2620304.1"/>
    <property type="molecule type" value="Genomic_DNA"/>
</dbReference>
<reference evidence="1" key="1">
    <citation type="journal article" date="2023" name="PeerJ">
        <title>Selection and evaluation of lactic acid bacteria from chicken feces in Thailand as potential probiotics.</title>
        <authorList>
            <person name="Khurajog B."/>
            <person name="Disastra Y."/>
            <person name="Lawwyne L.D."/>
            <person name="Sirichokchatchawan W."/>
            <person name="Niyomtham W."/>
            <person name="Yindee J."/>
            <person name="Hampson D.J."/>
            <person name="Prapasarakul N."/>
        </authorList>
    </citation>
    <scope>NUCLEOTIDE SEQUENCE</scope>
    <source>
        <strain evidence="1">BF9</strain>
    </source>
</reference>
<dbReference type="InterPro" id="IPR006437">
    <property type="entry name" value="Phage_terminase_lsu"/>
</dbReference>
<dbReference type="InterPro" id="IPR027417">
    <property type="entry name" value="P-loop_NTPase"/>
</dbReference>
<evidence type="ECO:0000313" key="1">
    <source>
        <dbReference type="EMBL" id="MDV2620304.1"/>
    </source>
</evidence>
<organism evidence="1 2">
    <name type="scientific">Pediococcus acidilactici</name>
    <dbReference type="NCBI Taxonomy" id="1254"/>
    <lineage>
        <taxon>Bacteria</taxon>
        <taxon>Bacillati</taxon>
        <taxon>Bacillota</taxon>
        <taxon>Bacilli</taxon>
        <taxon>Lactobacillales</taxon>
        <taxon>Lactobacillaceae</taxon>
        <taxon>Pediococcus</taxon>
        <taxon>Pediococcus acidilactici group</taxon>
    </lineage>
</organism>
<dbReference type="Gene3D" id="3.40.50.300">
    <property type="entry name" value="P-loop containing nucleotide triphosphate hydrolases"/>
    <property type="match status" value="1"/>
</dbReference>
<accession>A0AAW8YD84</accession>